<reference evidence="1" key="1">
    <citation type="submission" date="2016-01" db="EMBL/GenBank/DDBJ databases">
        <authorList>
            <person name="Oliw E.H."/>
        </authorList>
    </citation>
    <scope>NUCLEOTIDE SEQUENCE</scope>
    <source>
        <strain evidence="1">164</strain>
    </source>
</reference>
<name>A0A1B1V5N5_9ABAC</name>
<organism evidence="1">
    <name type="scientific">Malacosoma sp. alphabaculovirus</name>
    <dbReference type="NCBI Taxonomy" id="1881632"/>
    <lineage>
        <taxon>Viruses</taxon>
        <taxon>Viruses incertae sedis</taxon>
        <taxon>Naldaviricetes</taxon>
        <taxon>Lefavirales</taxon>
        <taxon>Baculoviridae</taxon>
        <taxon>Alphabaculovirus</taxon>
    </lineage>
</organism>
<dbReference type="EMBL" id="KU659594">
    <property type="protein sequence ID" value="ANW12299.1"/>
    <property type="molecule type" value="Genomic_DNA"/>
</dbReference>
<evidence type="ECO:0000313" key="1">
    <source>
        <dbReference type="EMBL" id="ANW12299.1"/>
    </source>
</evidence>
<gene>
    <name evidence="1" type="primary">maspw2.16</name>
</gene>
<protein>
    <submittedName>
        <fullName evidence="1">Lef12</fullName>
    </submittedName>
</protein>
<dbReference type="Pfam" id="PF06256">
    <property type="entry name" value="Nucleo_LEF-12"/>
    <property type="match status" value="1"/>
</dbReference>
<dbReference type="InterPro" id="IPR009365">
    <property type="entry name" value="Nucleo_LEF-12"/>
</dbReference>
<proteinExistence type="predicted"/>
<accession>A0A1B1V5N5</accession>
<sequence length="223" mass="25109">MKFIKVVDVERYRHRLNRLKPFVDYVKMCVQNLHKLHLINFEEKRSLCLSDDTAAWVCGRLKTSNFVTFRLIVSAAYAVDNVARLFAVLTKAGFEQSVEQALVIAKDPNATCLIYDNFSSAKDIVAIRLIVVKSSTLTMLHSNPCLQLSYFINVYTGGVATRDCDCLNACTELQFDTTYTIRTDDAYYKMLIAQSDLVDERQDDGTTVISCDCVSGIDDNVAV</sequence>